<name>A0A5N5CTT9_9PEZI</name>
<evidence type="ECO:0000313" key="5">
    <source>
        <dbReference type="EMBL" id="KAB2568767.1"/>
    </source>
</evidence>
<comment type="caution">
    <text evidence="5">The sequence shown here is derived from an EMBL/GenBank/DDBJ whole genome shotgun (WGS) entry which is preliminary data.</text>
</comment>
<dbReference type="InterPro" id="IPR051701">
    <property type="entry name" value="Mito_OM_Translocase_MSP1"/>
</dbReference>
<dbReference type="Gene3D" id="3.40.50.300">
    <property type="entry name" value="P-loop containing nucleotide triphosphate hydrolases"/>
    <property type="match status" value="1"/>
</dbReference>
<dbReference type="InterPro" id="IPR041569">
    <property type="entry name" value="AAA_lid_3"/>
</dbReference>
<dbReference type="Pfam" id="PF17862">
    <property type="entry name" value="AAA_lid_3"/>
    <property type="match status" value="1"/>
</dbReference>
<organism evidence="5 6">
    <name type="scientific">Lasiodiplodia theobromae</name>
    <dbReference type="NCBI Taxonomy" id="45133"/>
    <lineage>
        <taxon>Eukaryota</taxon>
        <taxon>Fungi</taxon>
        <taxon>Dikarya</taxon>
        <taxon>Ascomycota</taxon>
        <taxon>Pezizomycotina</taxon>
        <taxon>Dothideomycetes</taxon>
        <taxon>Dothideomycetes incertae sedis</taxon>
        <taxon>Botryosphaeriales</taxon>
        <taxon>Botryosphaeriaceae</taxon>
        <taxon>Lasiodiplodia</taxon>
    </lineage>
</organism>
<dbReference type="Pfam" id="PF00004">
    <property type="entry name" value="AAA"/>
    <property type="match status" value="1"/>
</dbReference>
<dbReference type="PANTHER" id="PTHR45644">
    <property type="entry name" value="AAA ATPASE, PUTATIVE (AFU_ORTHOLOGUE AFUA_2G12920)-RELATED-RELATED"/>
    <property type="match status" value="1"/>
</dbReference>
<keyword evidence="2" id="KW-0067">ATP-binding</keyword>
<keyword evidence="1" id="KW-0547">Nucleotide-binding</keyword>
<evidence type="ECO:0000256" key="2">
    <source>
        <dbReference type="ARBA" id="ARBA00022840"/>
    </source>
</evidence>
<dbReference type="SUPFAM" id="SSF52540">
    <property type="entry name" value="P-loop containing nucleoside triphosphate hydrolases"/>
    <property type="match status" value="1"/>
</dbReference>
<accession>A0A5N5CTT9</accession>
<dbReference type="InterPro" id="IPR027417">
    <property type="entry name" value="P-loop_NTPase"/>
</dbReference>
<dbReference type="OrthoDB" id="39734at2759"/>
<gene>
    <name evidence="5" type="primary">atad1b_1</name>
    <name evidence="5" type="ORF">DBV05_g12554</name>
</gene>
<feature type="domain" description="ATPase AAA-type core" evidence="3">
    <location>
        <begin position="2"/>
        <end position="106"/>
    </location>
</feature>
<dbReference type="GO" id="GO:0016887">
    <property type="term" value="F:ATP hydrolysis activity"/>
    <property type="evidence" value="ECO:0007669"/>
    <property type="project" value="InterPro"/>
</dbReference>
<evidence type="ECO:0000256" key="1">
    <source>
        <dbReference type="ARBA" id="ARBA00022741"/>
    </source>
</evidence>
<dbReference type="Gene3D" id="1.10.8.60">
    <property type="match status" value="1"/>
</dbReference>
<dbReference type="PANTHER" id="PTHR45644:SF56">
    <property type="entry name" value="AAA ATPASE, PUTATIVE (AFU_ORTHOLOGUE AFUA_2G12920)-RELATED"/>
    <property type="match status" value="1"/>
</dbReference>
<evidence type="ECO:0000259" key="4">
    <source>
        <dbReference type="Pfam" id="PF17862"/>
    </source>
</evidence>
<dbReference type="AlphaFoldDB" id="A0A5N5CTT9"/>
<evidence type="ECO:0000259" key="3">
    <source>
        <dbReference type="Pfam" id="PF00004"/>
    </source>
</evidence>
<feature type="domain" description="AAA ATPase AAA+ lid" evidence="4">
    <location>
        <begin position="129"/>
        <end position="164"/>
    </location>
</feature>
<dbReference type="EMBL" id="VCHE01000278">
    <property type="protein sequence ID" value="KAB2568767.1"/>
    <property type="molecule type" value="Genomic_DNA"/>
</dbReference>
<dbReference type="GO" id="GO:0005741">
    <property type="term" value="C:mitochondrial outer membrane"/>
    <property type="evidence" value="ECO:0007669"/>
    <property type="project" value="TreeGrafter"/>
</dbReference>
<dbReference type="GO" id="GO:0005524">
    <property type="term" value="F:ATP binding"/>
    <property type="evidence" value="ECO:0007669"/>
    <property type="project" value="UniProtKB-KW"/>
</dbReference>
<proteinExistence type="predicted"/>
<dbReference type="Proteomes" id="UP000325902">
    <property type="component" value="Unassembled WGS sequence"/>
</dbReference>
<reference evidence="5 6" key="1">
    <citation type="journal article" date="2019" name="Sci. Rep.">
        <title>A multi-omics analysis of the grapevine pathogen Lasiodiplodia theobromae reveals that temperature affects the expression of virulence- and pathogenicity-related genes.</title>
        <authorList>
            <person name="Felix C."/>
            <person name="Meneses R."/>
            <person name="Goncalves M.F.M."/>
            <person name="Tilleman L."/>
            <person name="Duarte A.S."/>
            <person name="Jorrin-Novo J.V."/>
            <person name="Van de Peer Y."/>
            <person name="Deforce D."/>
            <person name="Van Nieuwerburgh F."/>
            <person name="Esteves A.C."/>
            <person name="Alves A."/>
        </authorList>
    </citation>
    <scope>NUCLEOTIDE SEQUENCE [LARGE SCALE GENOMIC DNA]</scope>
    <source>
        <strain evidence="5 6">LA-SOL3</strain>
    </source>
</reference>
<dbReference type="InterPro" id="IPR003959">
    <property type="entry name" value="ATPase_AAA_core"/>
</dbReference>
<sequence length="212" mass="23836">MNMLVVSAAEMWQKCWGDDEKVIKAIFSLARKLHPCIVFIDEADAMFGVRKGGEQRHIRSMINQFLMEWDGLATDVKAPFILLATNRPFDLDPAVLRRAPVHIHMDLPTTDERLGILKVLLKGEKLGSDIDAGKLAKMTPRFSGSDLKSLCVQAALECVGEQSDDTDVRVVERRHFMSALQSIRATGMTKTTAAQYEKFEKHARNQEAGEEY</sequence>
<keyword evidence="6" id="KW-1185">Reference proteome</keyword>
<evidence type="ECO:0000313" key="6">
    <source>
        <dbReference type="Proteomes" id="UP000325902"/>
    </source>
</evidence>
<protein>
    <submittedName>
        <fullName evidence="5">ATPase family AAA domain-containing protein 1-B</fullName>
    </submittedName>
</protein>